<dbReference type="InterPro" id="IPR035994">
    <property type="entry name" value="Nucleoside_phosphorylase_sf"/>
</dbReference>
<dbReference type="EMBL" id="JAABOJ010000014">
    <property type="protein sequence ID" value="KAF3281934.1"/>
    <property type="molecule type" value="Genomic_DNA"/>
</dbReference>
<feature type="repeat" description="ANK" evidence="2">
    <location>
        <begin position="676"/>
        <end position="708"/>
    </location>
</feature>
<dbReference type="PANTHER" id="PTHR10039">
    <property type="entry name" value="AMELOGENIN"/>
    <property type="match status" value="1"/>
</dbReference>
<feature type="domain" description="Nephrocystin 3-like N-terminal" evidence="3">
    <location>
        <begin position="195"/>
        <end position="363"/>
    </location>
</feature>
<proteinExistence type="predicted"/>
<dbReference type="Gene3D" id="1.25.40.20">
    <property type="entry name" value="Ankyrin repeat-containing domain"/>
    <property type="match status" value="1"/>
</dbReference>
<evidence type="ECO:0000256" key="1">
    <source>
        <dbReference type="ARBA" id="ARBA00022737"/>
    </source>
</evidence>
<dbReference type="Pfam" id="PF12796">
    <property type="entry name" value="Ank_2"/>
    <property type="match status" value="2"/>
</dbReference>
<dbReference type="AlphaFoldDB" id="A0A7C8RDC2"/>
<feature type="repeat" description="ANK" evidence="2">
    <location>
        <begin position="612"/>
        <end position="644"/>
    </location>
</feature>
<dbReference type="PROSITE" id="PS50088">
    <property type="entry name" value="ANK_REPEAT"/>
    <property type="match status" value="2"/>
</dbReference>
<organism evidence="4 5">
    <name type="scientific">Orbilia oligospora</name>
    <name type="common">Nematode-trapping fungus</name>
    <name type="synonym">Arthrobotrys oligospora</name>
    <dbReference type="NCBI Taxonomy" id="2813651"/>
    <lineage>
        <taxon>Eukaryota</taxon>
        <taxon>Fungi</taxon>
        <taxon>Dikarya</taxon>
        <taxon>Ascomycota</taxon>
        <taxon>Pezizomycotina</taxon>
        <taxon>Orbiliomycetes</taxon>
        <taxon>Orbiliales</taxon>
        <taxon>Orbiliaceae</taxon>
        <taxon>Orbilia</taxon>
    </lineage>
</organism>
<evidence type="ECO:0000256" key="2">
    <source>
        <dbReference type="PROSITE-ProRule" id="PRU00023"/>
    </source>
</evidence>
<dbReference type="InterPro" id="IPR036770">
    <property type="entry name" value="Ankyrin_rpt-contain_sf"/>
</dbReference>
<protein>
    <recommendedName>
        <fullName evidence="3">Nephrocystin 3-like N-terminal domain-containing protein</fullName>
    </recommendedName>
</protein>
<dbReference type="SUPFAM" id="SSF48403">
    <property type="entry name" value="Ankyrin repeat"/>
    <property type="match status" value="1"/>
</dbReference>
<sequence length="812" mass="90353">MSNPRDYTVGWICALKTEYVAARLFLDEAHDAPEHVSVGDNNVYTLGRMGGHNVVIAVLPDGEYGLSSAARVASDMQHSFPNVRIGLMVGIGGGAPTPKHDIRLGDVVVSTTKNGNSCVLQYDFGKKIQGQKFQLTGSLNQPPALLRAAMDAVSDAIGGVASMQQEGQHREIFRWLSPIDPFTRQSDFLRRRQKGTGEWFLETPQFKEWLKGKEKTLFCPGIPGAGKTMIASIVSDNLKAVRDQDAARNVRTGVAFIYCIYNEREQQSLDDILASILVQLVLGRPVIPESIQRFYKSHRKGEKPRLSLDEISKEITSIIKCYSRIFIVIDALDECRDNDIRKSLLSKVFELQTVSDIRLMVTFRPGAISEALIKTRIEIRAQNEDLEIYLRNQMSKLPDIVTENYELQNKIKDRISYLARGMFLLAQLYINSLADKLTENAIDTALKNMRAGEKGLDEAYDAAVKRIESQLPGFRELGERVLLWIVFARRPLTTEELRHALAVKSGTSSLDTRSLYTAKDIVSSCAVPRQKQNPFFDYAARNWAFHAREVQGSILELALKFLESDSKSSAASQISSIGKQPVCGIHLAAYFDLKEIMKKLAEKKNLDIQDGEGRTPLSYAAETENIEMVKLLLKNGAQINVEDNAGRRPLSEAIERRSTAIVRCLLSLGAGLEYVYYHTPLSKAIEGGDDAIVELLLANGARPEVEDRRGWKPLSQAIEVGNAATVKHLLAAKIEVNYDYNIARLETRGGFRVQVIRWRNALPNKSDGAGSKPLMMAIEAENETIVEDLLVIGVEVNYTFGTNVSTISIDSI</sequence>
<keyword evidence="2" id="KW-0040">ANK repeat</keyword>
<gene>
    <name evidence="4" type="ORF">TWF970_001884</name>
</gene>
<dbReference type="Gene3D" id="3.40.50.1580">
    <property type="entry name" value="Nucleoside phosphorylase domain"/>
    <property type="match status" value="1"/>
</dbReference>
<dbReference type="Proteomes" id="UP000474640">
    <property type="component" value="Unassembled WGS sequence"/>
</dbReference>
<accession>A0A7C8RDC2</accession>
<name>A0A7C8RDC2_ORBOL</name>
<dbReference type="InterPro" id="IPR002110">
    <property type="entry name" value="Ankyrin_rpt"/>
</dbReference>
<dbReference type="InterPro" id="IPR056884">
    <property type="entry name" value="NPHP3-like_N"/>
</dbReference>
<dbReference type="GO" id="GO:0003824">
    <property type="term" value="F:catalytic activity"/>
    <property type="evidence" value="ECO:0007669"/>
    <property type="project" value="InterPro"/>
</dbReference>
<dbReference type="OrthoDB" id="195446at2759"/>
<evidence type="ECO:0000313" key="4">
    <source>
        <dbReference type="EMBL" id="KAF3281934.1"/>
    </source>
</evidence>
<keyword evidence="1" id="KW-0677">Repeat</keyword>
<dbReference type="SUPFAM" id="SSF53167">
    <property type="entry name" value="Purine and uridine phosphorylases"/>
    <property type="match status" value="1"/>
</dbReference>
<dbReference type="Pfam" id="PF24883">
    <property type="entry name" value="NPHP3_N"/>
    <property type="match status" value="1"/>
</dbReference>
<evidence type="ECO:0000259" key="3">
    <source>
        <dbReference type="Pfam" id="PF24883"/>
    </source>
</evidence>
<dbReference type="PROSITE" id="PS50297">
    <property type="entry name" value="ANK_REP_REGION"/>
    <property type="match status" value="1"/>
</dbReference>
<evidence type="ECO:0000313" key="5">
    <source>
        <dbReference type="Proteomes" id="UP000474640"/>
    </source>
</evidence>
<dbReference type="SMART" id="SM00248">
    <property type="entry name" value="ANK"/>
    <property type="match status" value="5"/>
</dbReference>
<dbReference type="SUPFAM" id="SSF52540">
    <property type="entry name" value="P-loop containing nucleoside triphosphate hydrolases"/>
    <property type="match status" value="1"/>
</dbReference>
<dbReference type="GO" id="GO:0009116">
    <property type="term" value="P:nucleoside metabolic process"/>
    <property type="evidence" value="ECO:0007669"/>
    <property type="project" value="InterPro"/>
</dbReference>
<dbReference type="InterPro" id="IPR027417">
    <property type="entry name" value="P-loop_NTPase"/>
</dbReference>
<dbReference type="PANTHER" id="PTHR10039:SF15">
    <property type="entry name" value="NACHT DOMAIN-CONTAINING PROTEIN"/>
    <property type="match status" value="1"/>
</dbReference>
<comment type="caution">
    <text evidence="4">The sequence shown here is derived from an EMBL/GenBank/DDBJ whole genome shotgun (WGS) entry which is preliminary data.</text>
</comment>
<reference evidence="4 5" key="1">
    <citation type="submission" date="2020-01" db="EMBL/GenBank/DDBJ databases">
        <authorList>
            <person name="Palmer J.M."/>
        </authorList>
    </citation>
    <scope>NUCLEOTIDE SEQUENCE [LARGE SCALE GENOMIC DNA]</scope>
    <source>
        <strain evidence="4 5">TWF970</strain>
    </source>
</reference>